<gene>
    <name evidence="1" type="ORF">IE4872_PC00007</name>
</gene>
<evidence type="ECO:0000313" key="2">
    <source>
        <dbReference type="Proteomes" id="UP000184749"/>
    </source>
</evidence>
<keyword evidence="1" id="KW-0614">Plasmid</keyword>
<dbReference type="OrthoDB" id="978985at2"/>
<sequence>MTAEIAILNRTAVALAADSVVTLSDGRRHKTYDSAEKIFEFSRFQPIALMIYNNAQFMNAPFEIIIREYREQLTSNTFKSLVQVWPEFEKYLLAFKRSEEDELDHFRGMVLAEVKEIRSKVMTHVFASIGRRGRSARESVPDFVVRQCKERKSEAEVVPLKDFLSGVTLEQFNDIYRATVVDVANGIKLEMSPDIEDALCDMMFAVIKSEQKSGAFTGLVFTGFGSDEIFPTLCSVEIDGVYFNQFRILSTNLIDIDRRGETAAIVPFAQQDMPERFMLGIDGEFEGAMEKICLDMVGQLVDQNKRAFRNGKAELVKAAAAEEFKIGLQRLKKKISDDLLSVVNHLSKKELGEVAYSLVELTSRKRRYSNDLETVGGPIDVAILTKNEGFIWVRRKHYFDIALNPRYDAKRKR</sequence>
<protein>
    <submittedName>
        <fullName evidence="1">Uncharacterized protein</fullName>
    </submittedName>
</protein>
<proteinExistence type="predicted"/>
<dbReference type="Proteomes" id="UP000184749">
    <property type="component" value="Plasmid pRgalIE4872c"/>
</dbReference>
<evidence type="ECO:0000313" key="1">
    <source>
        <dbReference type="EMBL" id="APO70040.1"/>
    </source>
</evidence>
<dbReference type="AlphaFoldDB" id="A0A1L5NQ62"/>
<geneLocation type="plasmid" evidence="2">
    <name>prgalie4872c</name>
</geneLocation>
<accession>A0A1L5NQ62</accession>
<dbReference type="RefSeq" id="WP_074070652.1">
    <property type="nucleotide sequence ID" value="NZ_CP017104.1"/>
</dbReference>
<reference evidence="1 2" key="1">
    <citation type="submission" date="2016-09" db="EMBL/GenBank/DDBJ databases">
        <title>The complete genome sequences of Rhizobium gallicum, symbiovars gallicum and phaseoli, symbionts associated to common bean (Phaseolus vulgaris).</title>
        <authorList>
            <person name="Bustos P."/>
            <person name="Santamaria R.I."/>
            <person name="Perez-Carrascal O.M."/>
            <person name="Juarez S."/>
            <person name="Lozano L."/>
            <person name="Martinez-Flores I."/>
            <person name="Martinez-Romero E."/>
            <person name="Cevallos M."/>
            <person name="Romero D."/>
            <person name="Davila G."/>
            <person name="Gonzalez V."/>
        </authorList>
    </citation>
    <scope>NUCLEOTIDE SEQUENCE [LARGE SCALE GENOMIC DNA]</scope>
    <source>
        <strain evidence="1 2">IE4872</strain>
        <plasmid evidence="2">prgalie4872c</plasmid>
    </source>
</reference>
<dbReference type="EMBL" id="CP017104">
    <property type="protein sequence ID" value="APO70040.1"/>
    <property type="molecule type" value="Genomic_DNA"/>
</dbReference>
<name>A0A1L5NQ62_9HYPH</name>
<organism evidence="1 2">
    <name type="scientific">Rhizobium gallicum</name>
    <dbReference type="NCBI Taxonomy" id="56730"/>
    <lineage>
        <taxon>Bacteria</taxon>
        <taxon>Pseudomonadati</taxon>
        <taxon>Pseudomonadota</taxon>
        <taxon>Alphaproteobacteria</taxon>
        <taxon>Hyphomicrobiales</taxon>
        <taxon>Rhizobiaceae</taxon>
        <taxon>Rhizobium/Agrobacterium group</taxon>
        <taxon>Rhizobium</taxon>
    </lineage>
</organism>